<dbReference type="InterPro" id="IPR006204">
    <property type="entry name" value="GHMP_kinase_N_dom"/>
</dbReference>
<keyword evidence="4 10" id="KW-0808">Transferase</keyword>
<comment type="caution">
    <text evidence="13">The sequence shown here is derived from an EMBL/GenBank/DDBJ whole genome shotgun (WGS) entry which is preliminary data.</text>
</comment>
<feature type="binding site" evidence="10">
    <location>
        <begin position="94"/>
        <end position="104"/>
    </location>
    <ligand>
        <name>ATP</name>
        <dbReference type="ChEBI" id="CHEBI:30616"/>
    </ligand>
</feature>
<evidence type="ECO:0000256" key="7">
    <source>
        <dbReference type="ARBA" id="ARBA00022840"/>
    </source>
</evidence>
<evidence type="ECO:0000256" key="6">
    <source>
        <dbReference type="ARBA" id="ARBA00022777"/>
    </source>
</evidence>
<reference evidence="13 14" key="1">
    <citation type="submission" date="2014-12" db="EMBL/GenBank/DDBJ databases">
        <title>16Stimator: statistical estimation of ribosomal gene copy numbers from draft genome assemblies.</title>
        <authorList>
            <person name="Perisin M.A."/>
            <person name="Vetter M."/>
            <person name="Gilbert J.A."/>
            <person name="Bergelson J."/>
        </authorList>
    </citation>
    <scope>NUCLEOTIDE SEQUENCE [LARGE SCALE GENOMIC DNA]</scope>
    <source>
        <strain evidence="13 14">MEDvA23</strain>
    </source>
</reference>
<dbReference type="Gene3D" id="3.30.70.890">
    <property type="entry name" value="GHMP kinase, C-terminal domain"/>
    <property type="match status" value="1"/>
</dbReference>
<dbReference type="GO" id="GO:0016114">
    <property type="term" value="P:terpenoid biosynthetic process"/>
    <property type="evidence" value="ECO:0007669"/>
    <property type="project" value="UniProtKB-UniRule"/>
</dbReference>
<protein>
    <recommendedName>
        <fullName evidence="3 10">4-diphosphocytidyl-2-C-methyl-D-erythritol kinase</fullName>
        <shortName evidence="10">CMK</shortName>
        <ecNumber evidence="2 10">2.7.1.148</ecNumber>
    </recommendedName>
    <alternativeName>
        <fullName evidence="9 10">4-(cytidine-5'-diphospho)-2-C-methyl-D-erythritol kinase</fullName>
    </alternativeName>
</protein>
<feature type="active site" evidence="10">
    <location>
        <position position="136"/>
    </location>
</feature>
<dbReference type="InterPro" id="IPR014721">
    <property type="entry name" value="Ribsml_uS5_D2-typ_fold_subgr"/>
</dbReference>
<dbReference type="NCBIfam" id="TIGR00154">
    <property type="entry name" value="ispE"/>
    <property type="match status" value="1"/>
</dbReference>
<comment type="function">
    <text evidence="10">Catalyzes the phosphorylation of the position 2 hydroxy group of 4-diphosphocytidyl-2C-methyl-D-erythritol.</text>
</comment>
<dbReference type="InterPro" id="IPR013750">
    <property type="entry name" value="GHMP_kinase_C_dom"/>
</dbReference>
<evidence type="ECO:0000313" key="14">
    <source>
        <dbReference type="Proteomes" id="UP000032067"/>
    </source>
</evidence>
<dbReference type="OrthoDB" id="9809438at2"/>
<organism evidence="13 14">
    <name type="scientific">Variovorax paradoxus</name>
    <dbReference type="NCBI Taxonomy" id="34073"/>
    <lineage>
        <taxon>Bacteria</taxon>
        <taxon>Pseudomonadati</taxon>
        <taxon>Pseudomonadota</taxon>
        <taxon>Betaproteobacteria</taxon>
        <taxon>Burkholderiales</taxon>
        <taxon>Comamonadaceae</taxon>
        <taxon>Variovorax</taxon>
    </lineage>
</organism>
<evidence type="ECO:0000256" key="4">
    <source>
        <dbReference type="ARBA" id="ARBA00022679"/>
    </source>
</evidence>
<keyword evidence="8 10" id="KW-0414">Isoprene biosynthesis</keyword>
<dbReference type="GO" id="GO:0005524">
    <property type="term" value="F:ATP binding"/>
    <property type="evidence" value="ECO:0007669"/>
    <property type="project" value="UniProtKB-UniRule"/>
</dbReference>
<name>A0A0D0JQM4_VARPD</name>
<dbReference type="EMBL" id="JXQQ01000136">
    <property type="protein sequence ID" value="KIQ16107.1"/>
    <property type="molecule type" value="Genomic_DNA"/>
</dbReference>
<dbReference type="SUPFAM" id="SSF55060">
    <property type="entry name" value="GHMP Kinase, C-terminal domain"/>
    <property type="match status" value="1"/>
</dbReference>
<dbReference type="PANTHER" id="PTHR43527:SF2">
    <property type="entry name" value="4-DIPHOSPHOCYTIDYL-2-C-METHYL-D-ERYTHRITOL KINASE, CHLOROPLASTIC"/>
    <property type="match status" value="1"/>
</dbReference>
<dbReference type="EC" id="2.7.1.148" evidence="2 10"/>
<dbReference type="PANTHER" id="PTHR43527">
    <property type="entry name" value="4-DIPHOSPHOCYTIDYL-2-C-METHYL-D-ERYTHRITOL KINASE, CHLOROPLASTIC"/>
    <property type="match status" value="1"/>
</dbReference>
<gene>
    <name evidence="13" type="primary">ipk</name>
    <name evidence="10" type="synonym">ispE</name>
    <name evidence="13" type="ORF">RT97_31370</name>
</gene>
<comment type="pathway">
    <text evidence="10">Isoprenoid biosynthesis; isopentenyl diphosphate biosynthesis via DXP pathway; isopentenyl diphosphate from 1-deoxy-D-xylulose 5-phosphate: step 3/6.</text>
</comment>
<evidence type="ECO:0000256" key="1">
    <source>
        <dbReference type="ARBA" id="ARBA00009684"/>
    </source>
</evidence>
<dbReference type="Gene3D" id="3.30.230.10">
    <property type="match status" value="1"/>
</dbReference>
<evidence type="ECO:0000259" key="11">
    <source>
        <dbReference type="Pfam" id="PF00288"/>
    </source>
</evidence>
<keyword evidence="6 10" id="KW-0418">Kinase</keyword>
<keyword evidence="7 10" id="KW-0067">ATP-binding</keyword>
<evidence type="ECO:0000313" key="13">
    <source>
        <dbReference type="EMBL" id="KIQ16107.1"/>
    </source>
</evidence>
<evidence type="ECO:0000256" key="2">
    <source>
        <dbReference type="ARBA" id="ARBA00012052"/>
    </source>
</evidence>
<dbReference type="Pfam" id="PF00288">
    <property type="entry name" value="GHMP_kinases_N"/>
    <property type="match status" value="1"/>
</dbReference>
<evidence type="ECO:0000256" key="8">
    <source>
        <dbReference type="ARBA" id="ARBA00023229"/>
    </source>
</evidence>
<feature type="domain" description="GHMP kinase C-terminal" evidence="12">
    <location>
        <begin position="202"/>
        <end position="260"/>
    </location>
</feature>
<dbReference type="RefSeq" id="WP_042582778.1">
    <property type="nucleotide sequence ID" value="NZ_JXQQ01000136.1"/>
</dbReference>
<dbReference type="UniPathway" id="UPA00056">
    <property type="reaction ID" value="UER00094"/>
</dbReference>
<dbReference type="Pfam" id="PF08544">
    <property type="entry name" value="GHMP_kinases_C"/>
    <property type="match status" value="1"/>
</dbReference>
<evidence type="ECO:0000256" key="10">
    <source>
        <dbReference type="HAMAP-Rule" id="MF_00061"/>
    </source>
</evidence>
<comment type="catalytic activity">
    <reaction evidence="10">
        <text>4-CDP-2-C-methyl-D-erythritol + ATP = 4-CDP-2-C-methyl-D-erythritol 2-phosphate + ADP + H(+)</text>
        <dbReference type="Rhea" id="RHEA:18437"/>
        <dbReference type="ChEBI" id="CHEBI:15378"/>
        <dbReference type="ChEBI" id="CHEBI:30616"/>
        <dbReference type="ChEBI" id="CHEBI:57823"/>
        <dbReference type="ChEBI" id="CHEBI:57919"/>
        <dbReference type="ChEBI" id="CHEBI:456216"/>
        <dbReference type="EC" id="2.7.1.148"/>
    </reaction>
</comment>
<dbReference type="InterPro" id="IPR036554">
    <property type="entry name" value="GHMP_kinase_C_sf"/>
</dbReference>
<dbReference type="HAMAP" id="MF_00061">
    <property type="entry name" value="IspE"/>
    <property type="match status" value="1"/>
</dbReference>
<dbReference type="AlphaFoldDB" id="A0A0D0JQM4"/>
<dbReference type="GO" id="GO:0050515">
    <property type="term" value="F:4-(cytidine 5'-diphospho)-2-C-methyl-D-erythritol kinase activity"/>
    <property type="evidence" value="ECO:0007669"/>
    <property type="project" value="UniProtKB-UniRule"/>
</dbReference>
<feature type="active site" evidence="10">
    <location>
        <position position="12"/>
    </location>
</feature>
<keyword evidence="5 10" id="KW-0547">Nucleotide-binding</keyword>
<dbReference type="InterPro" id="IPR004424">
    <property type="entry name" value="IspE"/>
</dbReference>
<dbReference type="PIRSF" id="PIRSF010376">
    <property type="entry name" value="IspE"/>
    <property type="match status" value="1"/>
</dbReference>
<comment type="similarity">
    <text evidence="1 10">Belongs to the GHMP kinase family. IspE subfamily.</text>
</comment>
<accession>A0A0D0JQM4</accession>
<evidence type="ECO:0000256" key="5">
    <source>
        <dbReference type="ARBA" id="ARBA00022741"/>
    </source>
</evidence>
<dbReference type="GO" id="GO:0019288">
    <property type="term" value="P:isopentenyl diphosphate biosynthetic process, methylerythritol 4-phosphate pathway"/>
    <property type="evidence" value="ECO:0007669"/>
    <property type="project" value="UniProtKB-UniRule"/>
</dbReference>
<dbReference type="SUPFAM" id="SSF54211">
    <property type="entry name" value="Ribosomal protein S5 domain 2-like"/>
    <property type="match status" value="1"/>
</dbReference>
<evidence type="ECO:0000256" key="3">
    <source>
        <dbReference type="ARBA" id="ARBA00017473"/>
    </source>
</evidence>
<feature type="domain" description="GHMP kinase N-terminal" evidence="11">
    <location>
        <begin position="67"/>
        <end position="143"/>
    </location>
</feature>
<sequence length="296" mass="31966">MKALYDLPAPAKLNLFLHITGRRDDSYHLLQSVFMLIDWCDTLHFELRRDGQLTREDLTTELPADDLVLRAARALQAHAAPGQGAHIGVAKHVPAQAGMGGGSSDAATCLLALNRLWNLNLPLSRLAQIGLKLGADVPFFLGGRHAWVEGIGEQITPVTLPSERFAVVKPTEGLDTRLIFSADDLERSTPVAIISGFAADSEQLEAKNLADFGHKVFDFGHNDLQPVAQRLCPAVTDAIEWLGAQGLKARMTGSGSSVFAKLPQGPHEAELVEAPAGWQVRQCNNLAVHPLVGWAT</sequence>
<evidence type="ECO:0000259" key="12">
    <source>
        <dbReference type="Pfam" id="PF08544"/>
    </source>
</evidence>
<evidence type="ECO:0000256" key="9">
    <source>
        <dbReference type="ARBA" id="ARBA00032554"/>
    </source>
</evidence>
<dbReference type="InterPro" id="IPR020568">
    <property type="entry name" value="Ribosomal_Su5_D2-typ_SF"/>
</dbReference>
<dbReference type="Proteomes" id="UP000032067">
    <property type="component" value="Unassembled WGS sequence"/>
</dbReference>
<proteinExistence type="inferred from homology"/>